<evidence type="ECO:0000256" key="1">
    <source>
        <dbReference type="SAM" id="MobiDB-lite"/>
    </source>
</evidence>
<comment type="caution">
    <text evidence="2">The sequence shown here is derived from an EMBL/GenBank/DDBJ whole genome shotgun (WGS) entry which is preliminary data.</text>
</comment>
<gene>
    <name evidence="2" type="ORF">NPIL_605821</name>
</gene>
<protein>
    <submittedName>
        <fullName evidence="2">Uncharacterized protein</fullName>
    </submittedName>
</protein>
<dbReference type="EMBL" id="BMAW01003678">
    <property type="protein sequence ID" value="GFS84908.1"/>
    <property type="molecule type" value="Genomic_DNA"/>
</dbReference>
<dbReference type="AlphaFoldDB" id="A0A8X6MYU7"/>
<evidence type="ECO:0000313" key="2">
    <source>
        <dbReference type="EMBL" id="GFS84908.1"/>
    </source>
</evidence>
<name>A0A8X6MYU7_NEPPI</name>
<feature type="region of interest" description="Disordered" evidence="1">
    <location>
        <begin position="65"/>
        <end position="88"/>
    </location>
</feature>
<sequence>MNHHFLPQVGPLYFIIGTSPLHVTHFHCQPRRLEYTKQSATATQKEFFVVYSTHRTLFKVYHHKEKSQGRDVRPGGIKGPPSRGKKHGKIRNKIATILPPVMEQKYLHRRSSRCQTVRLPGVDMFVLGDVDLTLMSSQSLIAFGGVVICDVTNEFVVLTVGFHSVPKYFRRTIPRKGCFYWKGWTGSRNEL</sequence>
<keyword evidence="3" id="KW-1185">Reference proteome</keyword>
<reference evidence="2" key="1">
    <citation type="submission" date="2020-08" db="EMBL/GenBank/DDBJ databases">
        <title>Multicomponent nature underlies the extraordinary mechanical properties of spider dragline silk.</title>
        <authorList>
            <person name="Kono N."/>
            <person name="Nakamura H."/>
            <person name="Mori M."/>
            <person name="Yoshida Y."/>
            <person name="Ohtoshi R."/>
            <person name="Malay A.D."/>
            <person name="Moran D.A.P."/>
            <person name="Tomita M."/>
            <person name="Numata K."/>
            <person name="Arakawa K."/>
        </authorList>
    </citation>
    <scope>NUCLEOTIDE SEQUENCE</scope>
</reference>
<proteinExistence type="predicted"/>
<dbReference type="Proteomes" id="UP000887013">
    <property type="component" value="Unassembled WGS sequence"/>
</dbReference>
<evidence type="ECO:0000313" key="3">
    <source>
        <dbReference type="Proteomes" id="UP000887013"/>
    </source>
</evidence>
<accession>A0A8X6MYU7</accession>
<organism evidence="2 3">
    <name type="scientific">Nephila pilipes</name>
    <name type="common">Giant wood spider</name>
    <name type="synonym">Nephila maculata</name>
    <dbReference type="NCBI Taxonomy" id="299642"/>
    <lineage>
        <taxon>Eukaryota</taxon>
        <taxon>Metazoa</taxon>
        <taxon>Ecdysozoa</taxon>
        <taxon>Arthropoda</taxon>
        <taxon>Chelicerata</taxon>
        <taxon>Arachnida</taxon>
        <taxon>Araneae</taxon>
        <taxon>Araneomorphae</taxon>
        <taxon>Entelegynae</taxon>
        <taxon>Araneoidea</taxon>
        <taxon>Nephilidae</taxon>
        <taxon>Nephila</taxon>
    </lineage>
</organism>